<reference evidence="3 4" key="1">
    <citation type="submission" date="2020-05" db="EMBL/GenBank/DDBJ databases">
        <title>Identification and distribution of gene clusters putatively required for synthesis of sphingolipid metabolism inhibitors in phylogenetically diverse species of the filamentous fungus Fusarium.</title>
        <authorList>
            <person name="Kim H.-S."/>
            <person name="Busman M."/>
            <person name="Brown D.W."/>
            <person name="Divon H."/>
            <person name="Uhlig S."/>
            <person name="Proctor R.H."/>
        </authorList>
    </citation>
    <scope>NUCLEOTIDE SEQUENCE [LARGE SCALE GENOMIC DNA]</scope>
    <source>
        <strain evidence="3 4">NRRL 20693</strain>
    </source>
</reference>
<feature type="coiled-coil region" evidence="1">
    <location>
        <begin position="625"/>
        <end position="673"/>
    </location>
</feature>
<feature type="compositionally biased region" description="Basic and acidic residues" evidence="2">
    <location>
        <begin position="593"/>
        <end position="602"/>
    </location>
</feature>
<evidence type="ECO:0000313" key="3">
    <source>
        <dbReference type="EMBL" id="KAF5668074.1"/>
    </source>
</evidence>
<protein>
    <submittedName>
        <fullName evidence="3">Uncharacterized protein</fullName>
    </submittedName>
</protein>
<dbReference type="OrthoDB" id="5103079at2759"/>
<gene>
    <name evidence="3" type="ORF">FHETE_5340</name>
</gene>
<dbReference type="Proteomes" id="UP000567885">
    <property type="component" value="Unassembled WGS sequence"/>
</dbReference>
<name>A0A8H5WS45_FUSHE</name>
<sequence>MANNASEPEDPKDHDPFPFRLASEMEMDEREGSIPPDHSGFAGSGNTNNDQQLSRNSTFHDFTSSGNTVPHVSGGLRGVQGNAQSPYKPNMATKDIRDDFDLTTGEGLQVANATLQGCPPLSKHKASGLDCLIVVLRRIYSHCLDPDALAYLKFPDENPILRYAWRRFGDGPDEVSEADVEREQVCNELNKTPVHYTAPFKSLCCSELMNRTFWSQDVFRLIDVLNPDTGESVECSSEIAGMSLLDLDHTESPGLSLKDVINNAFGMKPSWGKMVFTPSKPWVVRLSYKSSVQEDKRLKFDDLRRLQLPRWEYDPGNQAFMEIGSIGYVLIAIVRMTDKPKPSTYVRTYAYSGANIVGQSEPVSFMNNSWSVTDPSASYMLFYGLANRKQDPDGPYPYPEVAEAQRVDSEILKAMDEDLFPLIASPPADPSRAFMEHFTFKQRRGPRPGKDWATLHEEENQDSDRQHRRRASQDLGTSSTHEDGSQELGDAPDVGSNKRGKDNNRHGAEASGPKRPQRQKNAIIERAALERQTIKSTRQCEEFASSVEDDNGDEMDDPTQELLCMDDFLDQCSNELEALVLRDKGSRQSQDGSEQRHHLQGELKKAWATEKASLQGSVSYERSLRESKEETLELARSKASTLNKELTEATTKAVNLQQDLMAATAQIKTAEDQVAARVTVPRGVTGDLAKTYLRLTDEFRDIPSVPETIDGLDMATAAIEITPILDQYNAKEYLVAFLNERQQGWHFLSQVLNGCPSVTEHRICSMHGRGCMKVRVGGLMQELEFDNS</sequence>
<feature type="compositionally biased region" description="Acidic residues" evidence="2">
    <location>
        <begin position="547"/>
        <end position="556"/>
    </location>
</feature>
<feature type="region of interest" description="Disordered" evidence="2">
    <location>
        <begin position="457"/>
        <end position="520"/>
    </location>
</feature>
<evidence type="ECO:0000313" key="4">
    <source>
        <dbReference type="Proteomes" id="UP000567885"/>
    </source>
</evidence>
<feature type="region of interest" description="Disordered" evidence="2">
    <location>
        <begin position="583"/>
        <end position="602"/>
    </location>
</feature>
<comment type="caution">
    <text evidence="3">The sequence shown here is derived from an EMBL/GenBank/DDBJ whole genome shotgun (WGS) entry which is preliminary data.</text>
</comment>
<dbReference type="AlphaFoldDB" id="A0A8H5WS45"/>
<keyword evidence="4" id="KW-1185">Reference proteome</keyword>
<feature type="region of interest" description="Disordered" evidence="2">
    <location>
        <begin position="536"/>
        <end position="556"/>
    </location>
</feature>
<keyword evidence="1" id="KW-0175">Coiled coil</keyword>
<accession>A0A8H5WS45</accession>
<feature type="compositionally biased region" description="Polar residues" evidence="2">
    <location>
        <begin position="44"/>
        <end position="58"/>
    </location>
</feature>
<evidence type="ECO:0000256" key="1">
    <source>
        <dbReference type="SAM" id="Coils"/>
    </source>
</evidence>
<evidence type="ECO:0000256" key="2">
    <source>
        <dbReference type="SAM" id="MobiDB-lite"/>
    </source>
</evidence>
<feature type="region of interest" description="Disordered" evidence="2">
    <location>
        <begin position="1"/>
        <end position="58"/>
    </location>
</feature>
<feature type="compositionally biased region" description="Basic and acidic residues" evidence="2">
    <location>
        <begin position="499"/>
        <end position="508"/>
    </location>
</feature>
<organism evidence="3 4">
    <name type="scientific">Fusarium heterosporum</name>
    <dbReference type="NCBI Taxonomy" id="42747"/>
    <lineage>
        <taxon>Eukaryota</taxon>
        <taxon>Fungi</taxon>
        <taxon>Dikarya</taxon>
        <taxon>Ascomycota</taxon>
        <taxon>Pezizomycotina</taxon>
        <taxon>Sordariomycetes</taxon>
        <taxon>Hypocreomycetidae</taxon>
        <taxon>Hypocreales</taxon>
        <taxon>Nectriaceae</taxon>
        <taxon>Fusarium</taxon>
        <taxon>Fusarium heterosporum species complex</taxon>
    </lineage>
</organism>
<dbReference type="EMBL" id="JAAGWQ010000095">
    <property type="protein sequence ID" value="KAF5668074.1"/>
    <property type="molecule type" value="Genomic_DNA"/>
</dbReference>
<proteinExistence type="predicted"/>